<evidence type="ECO:0000313" key="1">
    <source>
        <dbReference type="EMBL" id="KAJ1181054.1"/>
    </source>
</evidence>
<evidence type="ECO:0008006" key="3">
    <source>
        <dbReference type="Google" id="ProtNLM"/>
    </source>
</evidence>
<gene>
    <name evidence="1" type="ORF">NDU88_006265</name>
</gene>
<protein>
    <recommendedName>
        <fullName evidence="3">Retrotransposon gag domain-containing protein</fullName>
    </recommendedName>
</protein>
<keyword evidence="2" id="KW-1185">Reference proteome</keyword>
<dbReference type="PANTHER" id="PTHR33198">
    <property type="entry name" value="ANK_REP_REGION DOMAIN-CONTAINING PROTEIN-RELATED"/>
    <property type="match status" value="1"/>
</dbReference>
<dbReference type="AlphaFoldDB" id="A0AAV7TWC7"/>
<comment type="caution">
    <text evidence="1">The sequence shown here is derived from an EMBL/GenBank/DDBJ whole genome shotgun (WGS) entry which is preliminary data.</text>
</comment>
<dbReference type="PANTHER" id="PTHR33198:SF20">
    <property type="entry name" value="RETROTRANSPOSON GAG DOMAIN-CONTAINING PROTEIN"/>
    <property type="match status" value="1"/>
</dbReference>
<organism evidence="1 2">
    <name type="scientific">Pleurodeles waltl</name>
    <name type="common">Iberian ribbed newt</name>
    <dbReference type="NCBI Taxonomy" id="8319"/>
    <lineage>
        <taxon>Eukaryota</taxon>
        <taxon>Metazoa</taxon>
        <taxon>Chordata</taxon>
        <taxon>Craniata</taxon>
        <taxon>Vertebrata</taxon>
        <taxon>Euteleostomi</taxon>
        <taxon>Amphibia</taxon>
        <taxon>Batrachia</taxon>
        <taxon>Caudata</taxon>
        <taxon>Salamandroidea</taxon>
        <taxon>Salamandridae</taxon>
        <taxon>Pleurodelinae</taxon>
        <taxon>Pleurodeles</taxon>
    </lineage>
</organism>
<sequence>MWVERLETYFGALEVKDERRRSLLHIVGADIHRVFKSMIEATPHRYDTLKGAITAHFKPYANPDYERFLLRQAHQKSNESVDIFYVWLRELASTCTLPDEEDEIRAQII</sequence>
<evidence type="ECO:0000313" key="2">
    <source>
        <dbReference type="Proteomes" id="UP001066276"/>
    </source>
</evidence>
<name>A0AAV7TWC7_PLEWA</name>
<proteinExistence type="predicted"/>
<dbReference type="Proteomes" id="UP001066276">
    <property type="component" value="Chromosome 3_2"/>
</dbReference>
<reference evidence="1" key="1">
    <citation type="journal article" date="2022" name="bioRxiv">
        <title>Sequencing and chromosome-scale assembly of the giantPleurodeles waltlgenome.</title>
        <authorList>
            <person name="Brown T."/>
            <person name="Elewa A."/>
            <person name="Iarovenko S."/>
            <person name="Subramanian E."/>
            <person name="Araus A.J."/>
            <person name="Petzold A."/>
            <person name="Susuki M."/>
            <person name="Suzuki K.-i.T."/>
            <person name="Hayashi T."/>
            <person name="Toyoda A."/>
            <person name="Oliveira C."/>
            <person name="Osipova E."/>
            <person name="Leigh N.D."/>
            <person name="Simon A."/>
            <person name="Yun M.H."/>
        </authorList>
    </citation>
    <scope>NUCLEOTIDE SEQUENCE</scope>
    <source>
        <strain evidence="1">20211129_DDA</strain>
        <tissue evidence="1">Liver</tissue>
    </source>
</reference>
<accession>A0AAV7TWC7</accession>
<dbReference type="EMBL" id="JANPWB010000006">
    <property type="protein sequence ID" value="KAJ1181054.1"/>
    <property type="molecule type" value="Genomic_DNA"/>
</dbReference>